<dbReference type="EMBL" id="CP027226">
    <property type="protein sequence ID" value="AVM43108.1"/>
    <property type="molecule type" value="Genomic_DNA"/>
</dbReference>
<dbReference type="AlphaFoldDB" id="A0A2S0KQ21"/>
<feature type="signal peptide" evidence="1">
    <location>
        <begin position="1"/>
        <end position="19"/>
    </location>
</feature>
<keyword evidence="3" id="KW-1185">Reference proteome</keyword>
<dbReference type="PROSITE" id="PS51257">
    <property type="entry name" value="PROKAR_LIPOPROTEIN"/>
    <property type="match status" value="1"/>
</dbReference>
<reference evidence="3" key="1">
    <citation type="submission" date="2018-02" db="EMBL/GenBank/DDBJ databases">
        <authorList>
            <person name="Holder M.E."/>
            <person name="Ajami N.J."/>
            <person name="Petrosino J.F."/>
        </authorList>
    </citation>
    <scope>NUCLEOTIDE SEQUENCE [LARGE SCALE GENOMIC DNA]</scope>
    <source>
        <strain evidence="3">CCUG 47711</strain>
    </source>
</reference>
<evidence type="ECO:0000313" key="3">
    <source>
        <dbReference type="Proteomes" id="UP000237947"/>
    </source>
</evidence>
<name>A0A2S0KQ21_9FIRM</name>
<dbReference type="Pfam" id="PF14270">
    <property type="entry name" value="DUF4358"/>
    <property type="match status" value="1"/>
</dbReference>
<protein>
    <recommendedName>
        <fullName evidence="4">DUF4358 domain-containing protein</fullName>
    </recommendedName>
</protein>
<accession>A0A2S0KQ21</accession>
<gene>
    <name evidence="2" type="ORF">C5Q98_01430</name>
</gene>
<organism evidence="2 3">
    <name type="scientific">Fastidiosipila sanguinis</name>
    <dbReference type="NCBI Taxonomy" id="236753"/>
    <lineage>
        <taxon>Bacteria</taxon>
        <taxon>Bacillati</taxon>
        <taxon>Bacillota</taxon>
        <taxon>Clostridia</taxon>
        <taxon>Eubacteriales</taxon>
        <taxon>Oscillospiraceae</taxon>
        <taxon>Fastidiosipila</taxon>
    </lineage>
</organism>
<proteinExistence type="predicted"/>
<evidence type="ECO:0000313" key="2">
    <source>
        <dbReference type="EMBL" id="AVM43108.1"/>
    </source>
</evidence>
<feature type="chain" id="PRO_5039208308" description="DUF4358 domain-containing protein" evidence="1">
    <location>
        <begin position="20"/>
        <end position="164"/>
    </location>
</feature>
<evidence type="ECO:0008006" key="4">
    <source>
        <dbReference type="Google" id="ProtNLM"/>
    </source>
</evidence>
<dbReference type="OrthoDB" id="1828164at2"/>
<keyword evidence="1" id="KW-0732">Signal</keyword>
<dbReference type="InterPro" id="IPR025648">
    <property type="entry name" value="DUF4358"/>
</dbReference>
<dbReference type="Proteomes" id="UP000237947">
    <property type="component" value="Chromosome"/>
</dbReference>
<sequence>MKKKLISVLSVFVMVFALVACGNKSGELASDLNLDGLAKDLLAKIEFQDKDLAPIPEKIRDRYMNQVDFSKVKNSAIYAGGGFIAEEIALFEANSAEDAEAVEKSIESRFEYFKTSFGNYTPEQLKNLEDPVLIRSGNYVLSVISSNNKEANNLVKAWIDSNSK</sequence>
<evidence type="ECO:0000256" key="1">
    <source>
        <dbReference type="SAM" id="SignalP"/>
    </source>
</evidence>
<dbReference type="KEGG" id="fsa:C5Q98_01430"/>
<dbReference type="RefSeq" id="WP_106013053.1">
    <property type="nucleotide sequence ID" value="NZ_CP027226.1"/>
</dbReference>